<keyword evidence="3" id="KW-1185">Reference proteome</keyword>
<evidence type="ECO:0008006" key="4">
    <source>
        <dbReference type="Google" id="ProtNLM"/>
    </source>
</evidence>
<keyword evidence="1" id="KW-0732">Signal</keyword>
<evidence type="ECO:0000313" key="3">
    <source>
        <dbReference type="Proteomes" id="UP000248745"/>
    </source>
</evidence>
<comment type="caution">
    <text evidence="2">The sequence shown here is derived from an EMBL/GenBank/DDBJ whole genome shotgun (WGS) entry which is preliminary data.</text>
</comment>
<accession>A0A2W2B975</accession>
<dbReference type="Proteomes" id="UP000248745">
    <property type="component" value="Unassembled WGS sequence"/>
</dbReference>
<dbReference type="EMBL" id="QKTW01000018">
    <property type="protein sequence ID" value="PZF72467.1"/>
    <property type="molecule type" value="Genomic_DNA"/>
</dbReference>
<feature type="signal peptide" evidence="1">
    <location>
        <begin position="1"/>
        <end position="18"/>
    </location>
</feature>
<evidence type="ECO:0000256" key="1">
    <source>
        <dbReference type="SAM" id="SignalP"/>
    </source>
</evidence>
<evidence type="ECO:0000313" key="2">
    <source>
        <dbReference type="EMBL" id="PZF72467.1"/>
    </source>
</evidence>
<name>A0A2W2B975_9BACT</name>
<feature type="chain" id="PRO_5016115056" description="DUF4919 domain-containing protein" evidence="1">
    <location>
        <begin position="19"/>
        <end position="245"/>
    </location>
</feature>
<organism evidence="2 3">
    <name type="scientific">Taibaiella soli</name>
    <dbReference type="NCBI Taxonomy" id="1649169"/>
    <lineage>
        <taxon>Bacteria</taxon>
        <taxon>Pseudomonadati</taxon>
        <taxon>Bacteroidota</taxon>
        <taxon>Chitinophagia</taxon>
        <taxon>Chitinophagales</taxon>
        <taxon>Chitinophagaceae</taxon>
        <taxon>Taibaiella</taxon>
    </lineage>
</organism>
<dbReference type="OrthoDB" id="686440at2"/>
<proteinExistence type="predicted"/>
<gene>
    <name evidence="2" type="ORF">DN068_14060</name>
</gene>
<reference evidence="2 3" key="1">
    <citation type="submission" date="2018-06" db="EMBL/GenBank/DDBJ databases">
        <title>Mucibacter soli gen. nov., sp. nov., a new member of the family Chitinophagaceae producing mucin.</title>
        <authorList>
            <person name="Kim M.-K."/>
            <person name="Park S."/>
            <person name="Kim T.-S."/>
            <person name="Joung Y."/>
            <person name="Han J.-H."/>
            <person name="Kim S.B."/>
        </authorList>
    </citation>
    <scope>NUCLEOTIDE SEQUENCE [LARGE SCALE GENOMIC DNA]</scope>
    <source>
        <strain evidence="2 3">R1-15</strain>
    </source>
</reference>
<dbReference type="RefSeq" id="WP_110999562.1">
    <property type="nucleotide sequence ID" value="NZ_QKTW01000018.1"/>
</dbReference>
<sequence>MRYQLFAMFLLFAVPSFGQNISKYGHAPVAVNGRIELPHFGDKYSNYVQQLESGETTIDYADFRNSFLESDQVFKKGMVYPGNSTVYDSLRQRIPVELDKGKYQRVVDLAKAMLSIDYTSLYAHMYLQKASAVLGDTVTRNKYRNIEFGLLASIAASGDGLSCATAWHITQIEDEDFLISVVKGEFMGEATVLSQQNKSIDSTGGATPKQNRCDIITVHGTKRTFYFEINKMMQLEMKMLGFKEE</sequence>
<dbReference type="Pfam" id="PF16266">
    <property type="entry name" value="DUF4919"/>
    <property type="match status" value="1"/>
</dbReference>
<dbReference type="InterPro" id="IPR032578">
    <property type="entry name" value="DUF4919"/>
</dbReference>
<dbReference type="AlphaFoldDB" id="A0A2W2B975"/>
<protein>
    <recommendedName>
        <fullName evidence="4">DUF4919 domain-containing protein</fullName>
    </recommendedName>
</protein>